<evidence type="ECO:0000313" key="6">
    <source>
        <dbReference type="Proteomes" id="UP001153737"/>
    </source>
</evidence>
<dbReference type="PANTHER" id="PTHR12243:SF69">
    <property type="entry name" value="SI:CH73-59F11.3"/>
    <property type="match status" value="1"/>
</dbReference>
<dbReference type="InterPro" id="IPR004210">
    <property type="entry name" value="BESS_motif"/>
</dbReference>
<dbReference type="GO" id="GO:0003677">
    <property type="term" value="F:DNA binding"/>
    <property type="evidence" value="ECO:0007669"/>
    <property type="project" value="InterPro"/>
</dbReference>
<sequence length="265" mass="30146">MEINRTVQASILISEVKKHPILYDARAHSSSNAERKRKAWEMIAEKICGESWDAYDELDKDSIAKEFQVKWKHLRDNFTRILKKEKMGIAMKKKYIYHDQLSFIKPYITSRHHISNSFSNDDGDNVKEEMDYSSDERGNSSNIIYINETDANEEVKETSSPPFQTSITGSIGTLTPVQLVQINPNAAKVESATAHAPSASAEASSCAKAVDLLARIQQEDRQDDAMGNRRFLLSLLPFMRKMTDDVNLEVRMQLLSVVHNYSQKS</sequence>
<dbReference type="GO" id="GO:0006357">
    <property type="term" value="P:regulation of transcription by RNA polymerase II"/>
    <property type="evidence" value="ECO:0007669"/>
    <property type="project" value="TreeGrafter"/>
</dbReference>
<name>A0A9P0DKY0_PHACE</name>
<feature type="compositionally biased region" description="Basic and acidic residues" evidence="2">
    <location>
        <begin position="124"/>
        <end position="138"/>
    </location>
</feature>
<dbReference type="Proteomes" id="UP001153737">
    <property type="component" value="Chromosome 5"/>
</dbReference>
<feature type="domain" description="MADF" evidence="3">
    <location>
        <begin position="11"/>
        <end position="109"/>
    </location>
</feature>
<evidence type="ECO:0000313" key="5">
    <source>
        <dbReference type="EMBL" id="CAH1169880.1"/>
    </source>
</evidence>
<dbReference type="GO" id="GO:0005667">
    <property type="term" value="C:transcription regulator complex"/>
    <property type="evidence" value="ECO:0007669"/>
    <property type="project" value="TreeGrafter"/>
</dbReference>
<evidence type="ECO:0000256" key="1">
    <source>
        <dbReference type="PROSITE-ProRule" id="PRU00371"/>
    </source>
</evidence>
<dbReference type="Pfam" id="PF02944">
    <property type="entry name" value="BESS"/>
    <property type="match status" value="1"/>
</dbReference>
<dbReference type="PROSITE" id="PS51029">
    <property type="entry name" value="MADF"/>
    <property type="match status" value="1"/>
</dbReference>
<comment type="subcellular location">
    <subcellularLocation>
        <location evidence="1">Nucleus</location>
    </subcellularLocation>
</comment>
<protein>
    <recommendedName>
        <fullName evidence="7">MADF domain-containing protein</fullName>
    </recommendedName>
</protein>
<dbReference type="SMART" id="SM00595">
    <property type="entry name" value="MADF"/>
    <property type="match status" value="1"/>
</dbReference>
<dbReference type="InterPro" id="IPR039353">
    <property type="entry name" value="TF_Adf1"/>
</dbReference>
<organism evidence="5 6">
    <name type="scientific">Phaedon cochleariae</name>
    <name type="common">Mustard beetle</name>
    <dbReference type="NCBI Taxonomy" id="80249"/>
    <lineage>
        <taxon>Eukaryota</taxon>
        <taxon>Metazoa</taxon>
        <taxon>Ecdysozoa</taxon>
        <taxon>Arthropoda</taxon>
        <taxon>Hexapoda</taxon>
        <taxon>Insecta</taxon>
        <taxon>Pterygota</taxon>
        <taxon>Neoptera</taxon>
        <taxon>Endopterygota</taxon>
        <taxon>Coleoptera</taxon>
        <taxon>Polyphaga</taxon>
        <taxon>Cucujiformia</taxon>
        <taxon>Chrysomeloidea</taxon>
        <taxon>Chrysomelidae</taxon>
        <taxon>Chrysomelinae</taxon>
        <taxon>Chrysomelini</taxon>
        <taxon>Phaedon</taxon>
    </lineage>
</organism>
<dbReference type="Pfam" id="PF10545">
    <property type="entry name" value="MADF_DNA_bdg"/>
    <property type="match status" value="1"/>
</dbReference>
<dbReference type="AlphaFoldDB" id="A0A9P0DKY0"/>
<feature type="domain" description="BESS" evidence="4">
    <location>
        <begin position="225"/>
        <end position="264"/>
    </location>
</feature>
<dbReference type="InterPro" id="IPR006578">
    <property type="entry name" value="MADF-dom"/>
</dbReference>
<dbReference type="EMBL" id="OU896711">
    <property type="protein sequence ID" value="CAH1169880.1"/>
    <property type="molecule type" value="Genomic_DNA"/>
</dbReference>
<dbReference type="PROSITE" id="PS51031">
    <property type="entry name" value="BESS"/>
    <property type="match status" value="1"/>
</dbReference>
<feature type="region of interest" description="Disordered" evidence="2">
    <location>
        <begin position="119"/>
        <end position="138"/>
    </location>
</feature>
<dbReference type="OrthoDB" id="6616165at2759"/>
<proteinExistence type="predicted"/>
<dbReference type="GO" id="GO:0005634">
    <property type="term" value="C:nucleus"/>
    <property type="evidence" value="ECO:0007669"/>
    <property type="project" value="UniProtKB-SubCell"/>
</dbReference>
<keyword evidence="1" id="KW-0539">Nucleus</keyword>
<reference evidence="5" key="1">
    <citation type="submission" date="2022-01" db="EMBL/GenBank/DDBJ databases">
        <authorList>
            <person name="King R."/>
        </authorList>
    </citation>
    <scope>NUCLEOTIDE SEQUENCE</scope>
</reference>
<gene>
    <name evidence="5" type="ORF">PHAECO_LOCUS9410</name>
</gene>
<accession>A0A9P0DKY0</accession>
<dbReference type="PANTHER" id="PTHR12243">
    <property type="entry name" value="MADF DOMAIN TRANSCRIPTION FACTOR"/>
    <property type="match status" value="1"/>
</dbReference>
<evidence type="ECO:0000259" key="4">
    <source>
        <dbReference type="PROSITE" id="PS51031"/>
    </source>
</evidence>
<evidence type="ECO:0000256" key="2">
    <source>
        <dbReference type="SAM" id="MobiDB-lite"/>
    </source>
</evidence>
<evidence type="ECO:0008006" key="7">
    <source>
        <dbReference type="Google" id="ProtNLM"/>
    </source>
</evidence>
<reference evidence="5" key="2">
    <citation type="submission" date="2022-10" db="EMBL/GenBank/DDBJ databases">
        <authorList>
            <consortium name="ENA_rothamsted_submissions"/>
            <consortium name="culmorum"/>
            <person name="King R."/>
        </authorList>
    </citation>
    <scope>NUCLEOTIDE SEQUENCE</scope>
</reference>
<keyword evidence="6" id="KW-1185">Reference proteome</keyword>
<evidence type="ECO:0000259" key="3">
    <source>
        <dbReference type="PROSITE" id="PS51029"/>
    </source>
</evidence>